<dbReference type="InterPro" id="IPR000639">
    <property type="entry name" value="Epox_hydrolase-like"/>
</dbReference>
<dbReference type="EMBL" id="FN649745">
    <property type="protein sequence ID" value="CBJ33395.1"/>
    <property type="molecule type" value="Genomic_DNA"/>
</dbReference>
<sequence length="355" mass="39280">MYLRLGALTSAGWLVATCPAFVSHQRPTWKPISVNAKSSASETKPRQQWTAAPAVGPRGRRELRRAAQQREEPGSATAEVEAVGDVRRVYETWRWRGHNINYRVEGAEDAPPILLIHGFGASVGHFRKNIPTLVGEGYRVYAIDLLGFGASDKPKDVEFSLELWQEMLTDFISDKSRGASEQWVVMGNSIGGLLTLMLTEGLQEARKVRGSVLFNTAGGLVSFRKSELPFYLLPVMWFFNNVVGAWWALSCYIFCLITPSDDEGACDVFLKVFTGPPGPTPASLLKNIKDTKVLALWGELDPWTPLKTGLHAGDTLGQYLDTFELVVLPETGHCPHDESPEECHAAILPWLKMLA</sequence>
<dbReference type="InterPro" id="IPR029058">
    <property type="entry name" value="AB_hydrolase_fold"/>
</dbReference>
<dbReference type="InParanoid" id="D7G2G0"/>
<dbReference type="OMA" id="CAQRTMD"/>
<dbReference type="STRING" id="2880.D7G2G0"/>
<evidence type="ECO:0000313" key="3">
    <source>
        <dbReference type="EMBL" id="CBJ33395.1"/>
    </source>
</evidence>
<name>D7G2G0_ECTSI</name>
<dbReference type="PANTHER" id="PTHR46438">
    <property type="entry name" value="ALPHA/BETA-HYDROLASES SUPERFAMILY PROTEIN"/>
    <property type="match status" value="1"/>
</dbReference>
<feature type="compositionally biased region" description="Basic and acidic residues" evidence="1">
    <location>
        <begin position="64"/>
        <end position="73"/>
    </location>
</feature>
<keyword evidence="4" id="KW-1185">Reference proteome</keyword>
<dbReference type="Proteomes" id="UP000002630">
    <property type="component" value="Linkage Group LG20"/>
</dbReference>
<evidence type="ECO:0000256" key="1">
    <source>
        <dbReference type="SAM" id="MobiDB-lite"/>
    </source>
</evidence>
<dbReference type="PRINTS" id="PR00111">
    <property type="entry name" value="ABHYDROLASE"/>
</dbReference>
<dbReference type="GO" id="GO:0015994">
    <property type="term" value="P:chlorophyll metabolic process"/>
    <property type="evidence" value="ECO:0007669"/>
    <property type="project" value="TreeGrafter"/>
</dbReference>
<protein>
    <recommendedName>
        <fullName evidence="2">AB hydrolase-1 domain-containing protein</fullName>
    </recommendedName>
</protein>
<accession>D7G2G0</accession>
<dbReference type="eggNOG" id="KOG1454">
    <property type="taxonomic scope" value="Eukaryota"/>
</dbReference>
<dbReference type="EMBL" id="FN648679">
    <property type="protein sequence ID" value="CBJ33395.1"/>
    <property type="molecule type" value="Genomic_DNA"/>
</dbReference>
<dbReference type="PRINTS" id="PR00412">
    <property type="entry name" value="EPOXHYDRLASE"/>
</dbReference>
<dbReference type="FunCoup" id="D7G2G0">
    <property type="interactions" value="1"/>
</dbReference>
<dbReference type="Pfam" id="PF12697">
    <property type="entry name" value="Abhydrolase_6"/>
    <property type="match status" value="1"/>
</dbReference>
<dbReference type="PANTHER" id="PTHR46438:SF7">
    <property type="entry name" value="ALPHA_BETA-HYDROLASES SUPERFAMILY PROTEIN"/>
    <property type="match status" value="1"/>
</dbReference>
<gene>
    <name evidence="3" type="ORF">Esi_0474_0013</name>
</gene>
<feature type="region of interest" description="Disordered" evidence="1">
    <location>
        <begin position="35"/>
        <end position="78"/>
    </location>
</feature>
<organism evidence="3 4">
    <name type="scientific">Ectocarpus siliculosus</name>
    <name type="common">Brown alga</name>
    <name type="synonym">Conferva siliculosa</name>
    <dbReference type="NCBI Taxonomy" id="2880"/>
    <lineage>
        <taxon>Eukaryota</taxon>
        <taxon>Sar</taxon>
        <taxon>Stramenopiles</taxon>
        <taxon>Ochrophyta</taxon>
        <taxon>PX clade</taxon>
        <taxon>Phaeophyceae</taxon>
        <taxon>Ectocarpales</taxon>
        <taxon>Ectocarpaceae</taxon>
        <taxon>Ectocarpus</taxon>
    </lineage>
</organism>
<dbReference type="Gene3D" id="3.40.50.1820">
    <property type="entry name" value="alpha/beta hydrolase"/>
    <property type="match status" value="1"/>
</dbReference>
<dbReference type="AlphaFoldDB" id="D7G2G0"/>
<dbReference type="GO" id="GO:0009507">
    <property type="term" value="C:chloroplast"/>
    <property type="evidence" value="ECO:0007669"/>
    <property type="project" value="TreeGrafter"/>
</dbReference>
<dbReference type="GO" id="GO:0047746">
    <property type="term" value="F:chlorophyllase activity"/>
    <property type="evidence" value="ECO:0007669"/>
    <property type="project" value="TreeGrafter"/>
</dbReference>
<evidence type="ECO:0000313" key="4">
    <source>
        <dbReference type="Proteomes" id="UP000002630"/>
    </source>
</evidence>
<proteinExistence type="predicted"/>
<dbReference type="SUPFAM" id="SSF53474">
    <property type="entry name" value="alpha/beta-Hydrolases"/>
    <property type="match status" value="1"/>
</dbReference>
<reference evidence="3 4" key="1">
    <citation type="journal article" date="2010" name="Nature">
        <title>The Ectocarpus genome and the independent evolution of multicellularity in brown algae.</title>
        <authorList>
            <person name="Cock J.M."/>
            <person name="Sterck L."/>
            <person name="Rouze P."/>
            <person name="Scornet D."/>
            <person name="Allen A.E."/>
            <person name="Amoutzias G."/>
            <person name="Anthouard V."/>
            <person name="Artiguenave F."/>
            <person name="Aury J.M."/>
            <person name="Badger J.H."/>
            <person name="Beszteri B."/>
            <person name="Billiau K."/>
            <person name="Bonnet E."/>
            <person name="Bothwell J.H."/>
            <person name="Bowler C."/>
            <person name="Boyen C."/>
            <person name="Brownlee C."/>
            <person name="Carrano C.J."/>
            <person name="Charrier B."/>
            <person name="Cho G.Y."/>
            <person name="Coelho S.M."/>
            <person name="Collen J."/>
            <person name="Corre E."/>
            <person name="Da Silva C."/>
            <person name="Delage L."/>
            <person name="Delaroque N."/>
            <person name="Dittami S.M."/>
            <person name="Doulbeau S."/>
            <person name="Elias M."/>
            <person name="Farnham G."/>
            <person name="Gachon C.M."/>
            <person name="Gschloessl B."/>
            <person name="Heesch S."/>
            <person name="Jabbari K."/>
            <person name="Jubin C."/>
            <person name="Kawai H."/>
            <person name="Kimura K."/>
            <person name="Kloareg B."/>
            <person name="Kupper F.C."/>
            <person name="Lang D."/>
            <person name="Le Bail A."/>
            <person name="Leblanc C."/>
            <person name="Lerouge P."/>
            <person name="Lohr M."/>
            <person name="Lopez P.J."/>
            <person name="Martens C."/>
            <person name="Maumus F."/>
            <person name="Michel G."/>
            <person name="Miranda-Saavedra D."/>
            <person name="Morales J."/>
            <person name="Moreau H."/>
            <person name="Motomura T."/>
            <person name="Nagasato C."/>
            <person name="Napoli C.A."/>
            <person name="Nelson D.R."/>
            <person name="Nyvall-Collen P."/>
            <person name="Peters A.F."/>
            <person name="Pommier C."/>
            <person name="Potin P."/>
            <person name="Poulain J."/>
            <person name="Quesneville H."/>
            <person name="Read B."/>
            <person name="Rensing S.A."/>
            <person name="Ritter A."/>
            <person name="Rousvoal S."/>
            <person name="Samanta M."/>
            <person name="Samson G."/>
            <person name="Schroeder D.C."/>
            <person name="Segurens B."/>
            <person name="Strittmatter M."/>
            <person name="Tonon T."/>
            <person name="Tregear J.W."/>
            <person name="Valentin K."/>
            <person name="von Dassow P."/>
            <person name="Yamagishi T."/>
            <person name="Van de Peer Y."/>
            <person name="Wincker P."/>
        </authorList>
    </citation>
    <scope>NUCLEOTIDE SEQUENCE [LARGE SCALE GENOMIC DNA]</scope>
    <source>
        <strain evidence="4">Ec32 / CCAP1310/4</strain>
    </source>
</reference>
<feature type="domain" description="AB hydrolase-1" evidence="2">
    <location>
        <begin position="113"/>
        <end position="345"/>
    </location>
</feature>
<dbReference type="InterPro" id="IPR000073">
    <property type="entry name" value="AB_hydrolase_1"/>
</dbReference>
<feature type="compositionally biased region" description="Polar residues" evidence="1">
    <location>
        <begin position="35"/>
        <end position="50"/>
    </location>
</feature>
<evidence type="ECO:0000259" key="2">
    <source>
        <dbReference type="Pfam" id="PF12697"/>
    </source>
</evidence>
<dbReference type="OrthoDB" id="408373at2759"/>